<dbReference type="PROSITE" id="PS01124">
    <property type="entry name" value="HTH_ARAC_FAMILY_2"/>
    <property type="match status" value="1"/>
</dbReference>
<keyword evidence="1" id="KW-0805">Transcription regulation</keyword>
<name>A0ABT8YGC7_9HYPH</name>
<reference evidence="5" key="2">
    <citation type="submission" date="2023-07" db="EMBL/GenBank/DDBJ databases">
        <authorList>
            <person name="Shen H."/>
        </authorList>
    </citation>
    <scope>NUCLEOTIDE SEQUENCE</scope>
    <source>
        <strain evidence="5">TNR-22</strain>
    </source>
</reference>
<dbReference type="PANTHER" id="PTHR47894:SF1">
    <property type="entry name" value="HTH-TYPE TRANSCRIPTIONAL REGULATOR VQSM"/>
    <property type="match status" value="1"/>
</dbReference>
<feature type="domain" description="HTH araC/xylS-type" evidence="4">
    <location>
        <begin position="240"/>
        <end position="338"/>
    </location>
</feature>
<dbReference type="PANTHER" id="PTHR47894">
    <property type="entry name" value="HTH-TYPE TRANSCRIPTIONAL REGULATOR GADX"/>
    <property type="match status" value="1"/>
</dbReference>
<accession>A0ABT8YGC7</accession>
<evidence type="ECO:0000313" key="6">
    <source>
        <dbReference type="Proteomes" id="UP001174932"/>
    </source>
</evidence>
<dbReference type="InterPro" id="IPR032687">
    <property type="entry name" value="AraC-type_N"/>
</dbReference>
<sequence length="344" mass="38367">MPKETASDKYSAAAGLASAIGDCAATYGIDINPICKALDLDPSTFSDLTGRISLDRLCRLMETCALIANDEAFGIKCIDYFKPGSSGPLGYGLMAAPTALDFFRFMAEHQRFGSEKSYSRFTIDASGAEIVSTYSPLIVKRDQYVDMAIGLIMARLRAILGTAIDLVEVGLERAKPRNLAIFREKITRKVSFGCRLNSVRLPAELFSIRNPHGDQRLFQLMDLQCRALLPKQPDERDFTEDLKEYLLTRISDYQVNLSDAADYFHVSERTLQRRLAETGTSLNDLRDEVRRELAEKLLTDSDLSASEIALRLGYSAPSAFTRSTLRWFGKTPREVRRISTATNG</sequence>
<protein>
    <submittedName>
        <fullName evidence="5">AraC family transcriptional regulator ligand-binding domain-containing protein</fullName>
    </submittedName>
</protein>
<keyword evidence="6" id="KW-1185">Reference proteome</keyword>
<keyword evidence="2" id="KW-0238">DNA-binding</keyword>
<evidence type="ECO:0000256" key="3">
    <source>
        <dbReference type="ARBA" id="ARBA00023163"/>
    </source>
</evidence>
<dbReference type="SMART" id="SM00342">
    <property type="entry name" value="HTH_ARAC"/>
    <property type="match status" value="1"/>
</dbReference>
<dbReference type="RefSeq" id="WP_304374136.1">
    <property type="nucleotide sequence ID" value="NZ_JAUOZU010000001.1"/>
</dbReference>
<dbReference type="Pfam" id="PF12833">
    <property type="entry name" value="HTH_18"/>
    <property type="match status" value="1"/>
</dbReference>
<dbReference type="SUPFAM" id="SSF46689">
    <property type="entry name" value="Homeodomain-like"/>
    <property type="match status" value="1"/>
</dbReference>
<keyword evidence="3" id="KW-0804">Transcription</keyword>
<dbReference type="Gene3D" id="1.10.10.60">
    <property type="entry name" value="Homeodomain-like"/>
    <property type="match status" value="1"/>
</dbReference>
<dbReference type="EMBL" id="JAUOZU010000001">
    <property type="protein sequence ID" value="MDO6962349.1"/>
    <property type="molecule type" value="Genomic_DNA"/>
</dbReference>
<evidence type="ECO:0000256" key="1">
    <source>
        <dbReference type="ARBA" id="ARBA00023015"/>
    </source>
</evidence>
<evidence type="ECO:0000259" key="4">
    <source>
        <dbReference type="PROSITE" id="PS01124"/>
    </source>
</evidence>
<dbReference type="Proteomes" id="UP001174932">
    <property type="component" value="Unassembled WGS sequence"/>
</dbReference>
<reference evidence="5" key="1">
    <citation type="journal article" date="2015" name="Int. J. Syst. Evol. Microbiol.">
        <title>Rhizobium alvei sp. nov., isolated from a freshwater river.</title>
        <authorList>
            <person name="Sheu S.Y."/>
            <person name="Huang H.W."/>
            <person name="Young C.C."/>
            <person name="Chen W.M."/>
        </authorList>
    </citation>
    <scope>NUCLEOTIDE SEQUENCE</scope>
    <source>
        <strain evidence="5">TNR-22</strain>
    </source>
</reference>
<dbReference type="Pfam" id="PF12625">
    <property type="entry name" value="Arabinose_bd"/>
    <property type="match status" value="1"/>
</dbReference>
<organism evidence="5 6">
    <name type="scientific">Rhizobium alvei</name>
    <dbReference type="NCBI Taxonomy" id="1132659"/>
    <lineage>
        <taxon>Bacteria</taxon>
        <taxon>Pseudomonadati</taxon>
        <taxon>Pseudomonadota</taxon>
        <taxon>Alphaproteobacteria</taxon>
        <taxon>Hyphomicrobiales</taxon>
        <taxon>Rhizobiaceae</taxon>
        <taxon>Rhizobium/Agrobacterium group</taxon>
        <taxon>Rhizobium</taxon>
    </lineage>
</organism>
<proteinExistence type="predicted"/>
<gene>
    <name evidence="5" type="ORF">Q4481_00180</name>
</gene>
<evidence type="ECO:0000256" key="2">
    <source>
        <dbReference type="ARBA" id="ARBA00023125"/>
    </source>
</evidence>
<dbReference type="InterPro" id="IPR018060">
    <property type="entry name" value="HTH_AraC"/>
</dbReference>
<evidence type="ECO:0000313" key="5">
    <source>
        <dbReference type="EMBL" id="MDO6962349.1"/>
    </source>
</evidence>
<comment type="caution">
    <text evidence="5">The sequence shown here is derived from an EMBL/GenBank/DDBJ whole genome shotgun (WGS) entry which is preliminary data.</text>
</comment>
<dbReference type="InterPro" id="IPR009057">
    <property type="entry name" value="Homeodomain-like_sf"/>
</dbReference>